<comment type="caution">
    <text evidence="10">The sequence shown here is derived from an EMBL/GenBank/DDBJ whole genome shotgun (WGS) entry which is preliminary data.</text>
</comment>
<dbReference type="AlphaFoldDB" id="A0A2S9PZI9"/>
<keyword evidence="3 8" id="KW-0812">Transmembrane</keyword>
<feature type="domain" description="Major facilitator superfamily (MFS) profile" evidence="9">
    <location>
        <begin position="52"/>
        <end position="494"/>
    </location>
</feature>
<dbReference type="EMBL" id="PVLV01000097">
    <property type="protein sequence ID" value="PRH79845.1"/>
    <property type="molecule type" value="Genomic_DNA"/>
</dbReference>
<feature type="transmembrane region" description="Helical" evidence="8">
    <location>
        <begin position="175"/>
        <end position="195"/>
    </location>
</feature>
<feature type="transmembrane region" description="Helical" evidence="8">
    <location>
        <begin position="239"/>
        <end position="258"/>
    </location>
</feature>
<dbReference type="InterPro" id="IPR020846">
    <property type="entry name" value="MFS_dom"/>
</dbReference>
<organism evidence="10 11">
    <name type="scientific">Streptomyces solincola</name>
    <dbReference type="NCBI Taxonomy" id="2100817"/>
    <lineage>
        <taxon>Bacteria</taxon>
        <taxon>Bacillati</taxon>
        <taxon>Actinomycetota</taxon>
        <taxon>Actinomycetes</taxon>
        <taxon>Kitasatosporales</taxon>
        <taxon>Streptomycetaceae</taxon>
        <taxon>Streptomyces</taxon>
    </lineage>
</organism>
<feature type="transmembrane region" description="Helical" evidence="8">
    <location>
        <begin position="264"/>
        <end position="288"/>
    </location>
</feature>
<dbReference type="Gene3D" id="1.20.1720.10">
    <property type="entry name" value="Multidrug resistance protein D"/>
    <property type="match status" value="1"/>
</dbReference>
<dbReference type="PANTHER" id="PTHR42718">
    <property type="entry name" value="MAJOR FACILITATOR SUPERFAMILY MULTIDRUG TRANSPORTER MFSC"/>
    <property type="match status" value="1"/>
</dbReference>
<evidence type="ECO:0000259" key="9">
    <source>
        <dbReference type="PROSITE" id="PS50850"/>
    </source>
</evidence>
<feature type="transmembrane region" description="Helical" evidence="8">
    <location>
        <begin position="122"/>
        <end position="141"/>
    </location>
</feature>
<dbReference type="PROSITE" id="PS50850">
    <property type="entry name" value="MFS"/>
    <property type="match status" value="1"/>
</dbReference>
<dbReference type="GO" id="GO:0046677">
    <property type="term" value="P:response to antibiotic"/>
    <property type="evidence" value="ECO:0007669"/>
    <property type="project" value="UniProtKB-KW"/>
</dbReference>
<evidence type="ECO:0000256" key="4">
    <source>
        <dbReference type="ARBA" id="ARBA00022989"/>
    </source>
</evidence>
<evidence type="ECO:0000256" key="1">
    <source>
        <dbReference type="ARBA" id="ARBA00004651"/>
    </source>
</evidence>
<evidence type="ECO:0000256" key="2">
    <source>
        <dbReference type="ARBA" id="ARBA00022448"/>
    </source>
</evidence>
<dbReference type="OrthoDB" id="9781469at2"/>
<dbReference type="GO" id="GO:0005886">
    <property type="term" value="C:plasma membrane"/>
    <property type="evidence" value="ECO:0007669"/>
    <property type="project" value="UniProtKB-SubCell"/>
</dbReference>
<feature type="transmembrane region" description="Helical" evidence="8">
    <location>
        <begin position="371"/>
        <end position="391"/>
    </location>
</feature>
<evidence type="ECO:0000256" key="5">
    <source>
        <dbReference type="ARBA" id="ARBA00023136"/>
    </source>
</evidence>
<feature type="transmembrane region" description="Helical" evidence="8">
    <location>
        <begin position="336"/>
        <end position="359"/>
    </location>
</feature>
<dbReference type="PANTHER" id="PTHR42718:SF9">
    <property type="entry name" value="MAJOR FACILITATOR SUPERFAMILY MULTIDRUG TRANSPORTER MFSC"/>
    <property type="match status" value="1"/>
</dbReference>
<keyword evidence="2" id="KW-0813">Transport</keyword>
<feature type="compositionally biased region" description="Basic and acidic residues" evidence="7">
    <location>
        <begin position="510"/>
        <end position="524"/>
    </location>
</feature>
<reference evidence="10 11" key="1">
    <citation type="submission" date="2018-03" db="EMBL/GenBank/DDBJ databases">
        <title>Novel Streptomyces sp. from soil.</title>
        <authorList>
            <person name="Tan G.Y.A."/>
            <person name="Lee Z.Y."/>
        </authorList>
    </citation>
    <scope>NUCLEOTIDE SEQUENCE [LARGE SCALE GENOMIC DNA]</scope>
    <source>
        <strain evidence="10 11">ST5x</strain>
    </source>
</reference>
<dbReference type="CDD" id="cd17321">
    <property type="entry name" value="MFS_MMR_MDR_like"/>
    <property type="match status" value="1"/>
</dbReference>
<dbReference type="InterPro" id="IPR036259">
    <property type="entry name" value="MFS_trans_sf"/>
</dbReference>
<keyword evidence="5 8" id="KW-0472">Membrane</keyword>
<feature type="transmembrane region" description="Helical" evidence="8">
    <location>
        <begin position="430"/>
        <end position="454"/>
    </location>
</feature>
<dbReference type="SUPFAM" id="SSF103473">
    <property type="entry name" value="MFS general substrate transporter"/>
    <property type="match status" value="1"/>
</dbReference>
<name>A0A2S9PZI9_9ACTN</name>
<feature type="transmembrane region" description="Helical" evidence="8">
    <location>
        <begin position="147"/>
        <end position="168"/>
    </location>
</feature>
<dbReference type="Gene3D" id="1.20.1250.20">
    <property type="entry name" value="MFS general substrate transporter like domains"/>
    <property type="match status" value="1"/>
</dbReference>
<comment type="subcellular location">
    <subcellularLocation>
        <location evidence="1">Cell membrane</location>
        <topology evidence="1">Multi-pass membrane protein</topology>
    </subcellularLocation>
</comment>
<gene>
    <name evidence="10" type="ORF">C6N75_07535</name>
</gene>
<accession>A0A2S9PZI9</accession>
<feature type="transmembrane region" description="Helical" evidence="8">
    <location>
        <begin position="309"/>
        <end position="330"/>
    </location>
</feature>
<evidence type="ECO:0000256" key="3">
    <source>
        <dbReference type="ARBA" id="ARBA00022692"/>
    </source>
</evidence>
<evidence type="ECO:0000313" key="11">
    <source>
        <dbReference type="Proteomes" id="UP000239322"/>
    </source>
</evidence>
<feature type="transmembrane region" description="Helical" evidence="8">
    <location>
        <begin position="397"/>
        <end position="418"/>
    </location>
</feature>
<dbReference type="GO" id="GO:0022857">
    <property type="term" value="F:transmembrane transporter activity"/>
    <property type="evidence" value="ECO:0007669"/>
    <property type="project" value="InterPro"/>
</dbReference>
<keyword evidence="6" id="KW-0046">Antibiotic resistance</keyword>
<evidence type="ECO:0000313" key="10">
    <source>
        <dbReference type="EMBL" id="PRH79845.1"/>
    </source>
</evidence>
<evidence type="ECO:0000256" key="6">
    <source>
        <dbReference type="ARBA" id="ARBA00023251"/>
    </source>
</evidence>
<protein>
    <recommendedName>
        <fullName evidence="9">Major facilitator superfamily (MFS) profile domain-containing protein</fullName>
    </recommendedName>
</protein>
<feature type="transmembrane region" description="Helical" evidence="8">
    <location>
        <begin position="51"/>
        <end position="70"/>
    </location>
</feature>
<proteinExistence type="predicted"/>
<dbReference type="Pfam" id="PF07690">
    <property type="entry name" value="MFS_1"/>
    <property type="match status" value="1"/>
</dbReference>
<keyword evidence="11" id="KW-1185">Reference proteome</keyword>
<dbReference type="InterPro" id="IPR011701">
    <property type="entry name" value="MFS"/>
</dbReference>
<dbReference type="PROSITE" id="PS00216">
    <property type="entry name" value="SUGAR_TRANSPORT_1"/>
    <property type="match status" value="1"/>
</dbReference>
<evidence type="ECO:0000256" key="7">
    <source>
        <dbReference type="SAM" id="MobiDB-lite"/>
    </source>
</evidence>
<sequence length="524" mass="53398">MARHRQGAARRFRPLRDGLCWSSGDIGSSGREDVVAPSTGSRARFGRRDRLALLAAASAALVVELDWLAVNVALPKIAEDVGRPVTDLQWLISAFTLAFGSGMPVAGWVIDAFGRRRTTIHGLALFALGSLLCACAPSLALLVSGRVVQGIAGAFIVPGAIAMTAGGFTGRRREVGLGVVMAAASGAAAFAPFVGGALVSGFGWRSVFVGVLPVCLVSAALIHWCVTPSFDPDAAARRPPLLNGGCVVFGAVLLTLTVDRGPTWGWSSAATLLCAIGGFALLVGFALLERSDKPPLLDRSLYRDRPLRLLTLAGAISVVGFVIVSTFVTWDLQEAMGLSPFVAGCTLLAFSFPNAAAAYGAGRLAGRSGAWGWLATALAVAGAGALAVSLAPFPTAYSLTLALCGTGIGLSGALCTVLTQQRVPTPQAGAVASLTLAFKYLAAAIATSLAATLLEGLRGSTEGAAADRGGIDTVLRGVAVLTAAGVLLALPDALRAARRGGRRAGGPGGRAEHRSGSPETGRKP</sequence>
<dbReference type="InterPro" id="IPR005829">
    <property type="entry name" value="Sugar_transporter_CS"/>
</dbReference>
<keyword evidence="4 8" id="KW-1133">Transmembrane helix</keyword>
<evidence type="ECO:0000256" key="8">
    <source>
        <dbReference type="SAM" id="Phobius"/>
    </source>
</evidence>
<feature type="transmembrane region" description="Helical" evidence="8">
    <location>
        <begin position="90"/>
        <end position="110"/>
    </location>
</feature>
<feature type="region of interest" description="Disordered" evidence="7">
    <location>
        <begin position="499"/>
        <end position="524"/>
    </location>
</feature>
<feature type="transmembrane region" description="Helical" evidence="8">
    <location>
        <begin position="474"/>
        <end position="494"/>
    </location>
</feature>
<feature type="transmembrane region" description="Helical" evidence="8">
    <location>
        <begin position="207"/>
        <end position="227"/>
    </location>
</feature>
<dbReference type="Proteomes" id="UP000239322">
    <property type="component" value="Unassembled WGS sequence"/>
</dbReference>